<protein>
    <submittedName>
        <fullName evidence="1">Uncharacterized protein</fullName>
    </submittedName>
</protein>
<dbReference type="Proteomes" id="UP001497512">
    <property type="component" value="Chromosome 4"/>
</dbReference>
<keyword evidence="2" id="KW-1185">Reference proteome</keyword>
<accession>A0ABP0UPA3</accession>
<evidence type="ECO:0000313" key="2">
    <source>
        <dbReference type="Proteomes" id="UP001497512"/>
    </source>
</evidence>
<proteinExistence type="predicted"/>
<dbReference type="EMBL" id="OZ019896">
    <property type="protein sequence ID" value="CAK9223529.1"/>
    <property type="molecule type" value="Genomic_DNA"/>
</dbReference>
<organism evidence="1 2">
    <name type="scientific">Sphagnum troendelagicum</name>
    <dbReference type="NCBI Taxonomy" id="128251"/>
    <lineage>
        <taxon>Eukaryota</taxon>
        <taxon>Viridiplantae</taxon>
        <taxon>Streptophyta</taxon>
        <taxon>Embryophyta</taxon>
        <taxon>Bryophyta</taxon>
        <taxon>Sphagnophytina</taxon>
        <taxon>Sphagnopsida</taxon>
        <taxon>Sphagnales</taxon>
        <taxon>Sphagnaceae</taxon>
        <taxon>Sphagnum</taxon>
    </lineage>
</organism>
<name>A0ABP0UPA3_9BRYO</name>
<gene>
    <name evidence="1" type="ORF">CSSPTR1EN2_LOCUS16877</name>
</gene>
<sequence>MTVYMKMKYSNYLVLFFDHWIHSIAFYQTKKWERTTCESIVGEDDHFSLPEGVEPLFWTSPYNTPSTAAGIALLFAPSPFHMQSRQMKCAKEFCWDLIGTRSIVKLLLLQMKFIIFYKLACNFLKLVHMLAGLGL</sequence>
<reference evidence="1" key="1">
    <citation type="submission" date="2024-02" db="EMBL/GenBank/DDBJ databases">
        <authorList>
            <consortium name="ELIXIR-Norway"/>
            <consortium name="Elixir Norway"/>
        </authorList>
    </citation>
    <scope>NUCLEOTIDE SEQUENCE</scope>
</reference>
<evidence type="ECO:0000313" key="1">
    <source>
        <dbReference type="EMBL" id="CAK9223529.1"/>
    </source>
</evidence>